<dbReference type="OrthoDB" id="10330330at2759"/>
<keyword evidence="1" id="KW-0732">Signal</keyword>
<name>A0A4U0V9R3_9PEZI</name>
<dbReference type="AlphaFoldDB" id="A0A4U0V9R3"/>
<dbReference type="Proteomes" id="UP000310066">
    <property type="component" value="Unassembled WGS sequence"/>
</dbReference>
<protein>
    <recommendedName>
        <fullName evidence="4">Ecp2 effector protein domain-containing protein</fullName>
    </recommendedName>
</protein>
<accession>A0A4U0V9R3</accession>
<proteinExistence type="predicted"/>
<dbReference type="EMBL" id="NAJP01000011">
    <property type="protein sequence ID" value="TKA45631.1"/>
    <property type="molecule type" value="Genomic_DNA"/>
</dbReference>
<evidence type="ECO:0000313" key="2">
    <source>
        <dbReference type="EMBL" id="TKA45631.1"/>
    </source>
</evidence>
<sequence length="164" mass="17741">MTLFLLLSLAVAAAVCAQTMTLGAAHLDLNGCVSPAGTYSRYQQAGNDLLGGERSCNLGKYYSSFHGIAGFDRLAGDNGAQYYDHSQRICKYTKFLGSEAVVDEGLERWKGRVATCSRNDDAVGDILRRSGRFRGKDADEAFVAMVLLKLSEEAGLMVSEVWAV</sequence>
<evidence type="ECO:0000256" key="1">
    <source>
        <dbReference type="SAM" id="SignalP"/>
    </source>
</evidence>
<evidence type="ECO:0000313" key="3">
    <source>
        <dbReference type="Proteomes" id="UP000310066"/>
    </source>
</evidence>
<feature type="chain" id="PRO_5020247189" description="Ecp2 effector protein domain-containing protein" evidence="1">
    <location>
        <begin position="18"/>
        <end position="164"/>
    </location>
</feature>
<organism evidence="2 3">
    <name type="scientific">Friedmanniomyces endolithicus</name>
    <dbReference type="NCBI Taxonomy" id="329885"/>
    <lineage>
        <taxon>Eukaryota</taxon>
        <taxon>Fungi</taxon>
        <taxon>Dikarya</taxon>
        <taxon>Ascomycota</taxon>
        <taxon>Pezizomycotina</taxon>
        <taxon>Dothideomycetes</taxon>
        <taxon>Dothideomycetidae</taxon>
        <taxon>Mycosphaerellales</taxon>
        <taxon>Teratosphaeriaceae</taxon>
        <taxon>Friedmanniomyces</taxon>
    </lineage>
</organism>
<comment type="caution">
    <text evidence="2">The sequence shown here is derived from an EMBL/GenBank/DDBJ whole genome shotgun (WGS) entry which is preliminary data.</text>
</comment>
<evidence type="ECO:0008006" key="4">
    <source>
        <dbReference type="Google" id="ProtNLM"/>
    </source>
</evidence>
<feature type="signal peptide" evidence="1">
    <location>
        <begin position="1"/>
        <end position="17"/>
    </location>
</feature>
<gene>
    <name evidence="2" type="ORF">B0A54_04170</name>
</gene>
<reference evidence="2 3" key="1">
    <citation type="submission" date="2017-03" db="EMBL/GenBank/DDBJ databases">
        <title>Genomes of endolithic fungi from Antarctica.</title>
        <authorList>
            <person name="Coleine C."/>
            <person name="Masonjones S."/>
            <person name="Stajich J.E."/>
        </authorList>
    </citation>
    <scope>NUCLEOTIDE SEQUENCE [LARGE SCALE GENOMIC DNA]</scope>
    <source>
        <strain evidence="2 3">CCFEE 5311</strain>
    </source>
</reference>